<dbReference type="GO" id="GO:0007029">
    <property type="term" value="P:endoplasmic reticulum organization"/>
    <property type="evidence" value="ECO:0007669"/>
    <property type="project" value="TreeGrafter"/>
</dbReference>
<evidence type="ECO:0000256" key="8">
    <source>
        <dbReference type="ARBA" id="ARBA00022737"/>
    </source>
</evidence>
<evidence type="ECO:0000256" key="17">
    <source>
        <dbReference type="SAM" id="MobiDB-lite"/>
    </source>
</evidence>
<comment type="caution">
    <text evidence="19">The sequence shown here is derived from an EMBL/GenBank/DDBJ whole genome shotgun (WGS) entry which is preliminary data.</text>
</comment>
<dbReference type="Pfam" id="PF07304">
    <property type="entry name" value="SRA1"/>
    <property type="match status" value="1"/>
</dbReference>
<feature type="compositionally biased region" description="Low complexity" evidence="17">
    <location>
        <begin position="1009"/>
        <end position="1019"/>
    </location>
</feature>
<evidence type="ECO:0000256" key="15">
    <source>
        <dbReference type="ARBA" id="ARBA00029433"/>
    </source>
</evidence>
<dbReference type="GO" id="GO:0070971">
    <property type="term" value="C:endoplasmic reticulum exit site"/>
    <property type="evidence" value="ECO:0007669"/>
    <property type="project" value="TreeGrafter"/>
</dbReference>
<evidence type="ECO:0000313" key="19">
    <source>
        <dbReference type="EMBL" id="ORX62050.1"/>
    </source>
</evidence>
<keyword evidence="11" id="KW-0653">Protein transport</keyword>
<dbReference type="SMART" id="SM00320">
    <property type="entry name" value="WD40"/>
    <property type="match status" value="5"/>
</dbReference>
<protein>
    <recommendedName>
        <fullName evidence="5">Protein transport protein SEC31</fullName>
    </recommendedName>
    <alternativeName>
        <fullName evidence="4">Protein transport protein sec31</fullName>
    </alternativeName>
</protein>
<evidence type="ECO:0000256" key="4">
    <source>
        <dbReference type="ARBA" id="ARBA00013507"/>
    </source>
</evidence>
<feature type="region of interest" description="Disordered" evidence="17">
    <location>
        <begin position="937"/>
        <end position="965"/>
    </location>
</feature>
<feature type="compositionally biased region" description="Polar residues" evidence="17">
    <location>
        <begin position="569"/>
        <end position="595"/>
    </location>
</feature>
<dbReference type="PROSITE" id="PS00678">
    <property type="entry name" value="WD_REPEATS_1"/>
    <property type="match status" value="1"/>
</dbReference>
<dbReference type="PANTHER" id="PTHR13923:SF11">
    <property type="entry name" value="SECRETORY 31, ISOFORM D"/>
    <property type="match status" value="1"/>
</dbReference>
<feature type="repeat" description="WD" evidence="16">
    <location>
        <begin position="118"/>
        <end position="160"/>
    </location>
</feature>
<evidence type="ECO:0000256" key="11">
    <source>
        <dbReference type="ARBA" id="ARBA00022927"/>
    </source>
</evidence>
<dbReference type="GO" id="GO:0015031">
    <property type="term" value="P:protein transport"/>
    <property type="evidence" value="ECO:0007669"/>
    <property type="project" value="UniProtKB-KW"/>
</dbReference>
<evidence type="ECO:0000313" key="20">
    <source>
        <dbReference type="Proteomes" id="UP000242146"/>
    </source>
</evidence>
<evidence type="ECO:0000256" key="12">
    <source>
        <dbReference type="ARBA" id="ARBA00023136"/>
    </source>
</evidence>
<keyword evidence="13" id="KW-0968">Cytoplasmic vesicle</keyword>
<dbReference type="PROSITE" id="PS50082">
    <property type="entry name" value="WD_REPEATS_2"/>
    <property type="match status" value="1"/>
</dbReference>
<evidence type="ECO:0000256" key="14">
    <source>
        <dbReference type="ARBA" id="ARBA00025471"/>
    </source>
</evidence>
<sequence length="1379" mass="149230">MAKRLNEIHRTATFAWSPGQQVPLIAAGTVAGALDDSFSNASELELFRLDLTSSSRDLSPVGKISSPARFNTLAWGCHSPEKPLGVIAGGLENGELALWDPSAILDHRGDDASLILRNSTHSGTIRGLDFNAFQSNLLASAGSNSEIFIWDLSQPDKPYSPGARSMSMDDITSVGWNGQVSHILASTSSSGHTVVWDLRNRKEVMTLSYAGQGAGGISAGTRRGITSLAWHPDVATQLVTGAEDDHNPIITLWDLRHAHSPEKMLAGHQKGVLGLSWCRQDADLLLSCGKDCRTLCWNPQTGELVGQLSQNTNWTFQASWCPRNPDLLASASFDGQINVFSLQGAGDNQPAETKPSVHADDPFSAAMRQAVPATPSFALKHPPKWLRRPVGASFGFGGKLVYFNNKAGEAAVQAAAALPPGTAPVVQQVPRHVTLANVVTEPEIAKQSDELEAALQAQNLPQLIDERRQQSGDNRDEQESWDILRTLYDDNARDCILKYLGFHKDDIVSAVAKLTLGKNPLDSVTLPTASGAEEPTHITSPNAANVPAADFFGQTSATSPEGTDFFAGQDTNTFSPPQPRSQTAPAQQQPFQLYPSSGSDVDKAITRAVVLGDFESAVNVCITSNRWADALMFAICGGDDLLSRTRLVYFEQQTATVPYMRLLESVLNNDLVTIVRQADLHEWESVIAILCTFARAEDFGPLSETLGARLEDAWAMTKDVVQGREFRRRATLCYLASGNLEKVTGIWIVEQEEQEKLETDRTHGASLQHFVEKVTVFRNAIGFEDPYLADTTSTHFPLGPLYYKYCQYAELLATQGKLSTALQYLSLTPAHYQASDVLPVARDRIYHACGRPAHQKHPQPAFPFESVALAAAPAPFTQQQQQPAPVQQQQQQQSLYGQSAYPAFTGNNAAANNMYGNTYGSTTSSYQPAPYTQAYQPQQVQHQPAPAPPVASAPPTFGAPTNTYAPQPGYGMHASAASYPNPYETSAPATNAVVPPPPPPMGGLRKDSTISSPSRSSTPANMKNSTGAWNDPPMLANPNILRSPRLPSQPSNGAVSHAAANRVTSPFPNAPAPSTFMPPPPQQHPQQPYMQQPPPFGAPPNQGGLPPPPPQASQLPPPPMNASAPTPLAKQAPPPPPQQQGFYQPNRPMATPPHPPTGGVMPSPHQNFAPNPAYMPQQQQQPNQFQNQPPMQRPPPPPAMGYGAPPRPNQPPQQQFPNQPPPPGSQMNAMPPHGQNGVMPPPPGAQNMPSPAPAKQSPAPPPQKPRHPNGDRSHIPPAQRPIFDILSQEVQQQKQRCNPAQKKMLDDTEKRLNSLFDAINNGDLSDDVIQPMLKLAQAIQQRDFSGAHRIQVELVTTKYTECGAWLLGVKRMIDNAQTM</sequence>
<dbReference type="SUPFAM" id="SSF50978">
    <property type="entry name" value="WD40 repeat-like"/>
    <property type="match status" value="1"/>
</dbReference>
<dbReference type="STRING" id="101127.A0A1X2GVJ2"/>
<evidence type="ECO:0000259" key="18">
    <source>
        <dbReference type="Pfam" id="PF07304"/>
    </source>
</evidence>
<evidence type="ECO:0000256" key="2">
    <source>
        <dbReference type="ARBA" id="ARBA00004586"/>
    </source>
</evidence>
<evidence type="ECO:0000256" key="7">
    <source>
        <dbReference type="ARBA" id="ARBA00022574"/>
    </source>
</evidence>
<evidence type="ECO:0000256" key="9">
    <source>
        <dbReference type="ARBA" id="ARBA00022824"/>
    </source>
</evidence>
<organism evidence="19 20">
    <name type="scientific">Hesseltinella vesiculosa</name>
    <dbReference type="NCBI Taxonomy" id="101127"/>
    <lineage>
        <taxon>Eukaryota</taxon>
        <taxon>Fungi</taxon>
        <taxon>Fungi incertae sedis</taxon>
        <taxon>Mucoromycota</taxon>
        <taxon>Mucoromycotina</taxon>
        <taxon>Mucoromycetes</taxon>
        <taxon>Mucorales</taxon>
        <taxon>Cunninghamellaceae</taxon>
        <taxon>Hesseltinella</taxon>
    </lineage>
</organism>
<dbReference type="Gene3D" id="2.130.10.10">
    <property type="entry name" value="YVTN repeat-like/Quinoprotein amine dehydrogenase"/>
    <property type="match status" value="1"/>
</dbReference>
<keyword evidence="12" id="KW-0472">Membrane</keyword>
<feature type="compositionally biased region" description="Low complexity" evidence="17">
    <location>
        <begin position="1170"/>
        <end position="1190"/>
    </location>
</feature>
<evidence type="ECO:0000256" key="10">
    <source>
        <dbReference type="ARBA" id="ARBA00022892"/>
    </source>
</evidence>
<feature type="compositionally biased region" description="Pro residues" evidence="17">
    <location>
        <begin position="1191"/>
        <end position="1211"/>
    </location>
</feature>
<dbReference type="GO" id="GO:0005198">
    <property type="term" value="F:structural molecule activity"/>
    <property type="evidence" value="ECO:0007669"/>
    <property type="project" value="TreeGrafter"/>
</dbReference>
<feature type="region of interest" description="Disordered" evidence="17">
    <location>
        <begin position="562"/>
        <end position="595"/>
    </location>
</feature>
<dbReference type="OrthoDB" id="542917at2759"/>
<feature type="compositionally biased region" description="Low complexity" evidence="17">
    <location>
        <begin position="876"/>
        <end position="893"/>
    </location>
</feature>
<evidence type="ECO:0000256" key="13">
    <source>
        <dbReference type="ARBA" id="ARBA00023329"/>
    </source>
</evidence>
<keyword evidence="10" id="KW-0931">ER-Golgi transport</keyword>
<dbReference type="Gene3D" id="1.20.940.10">
    <property type="entry name" value="Functional domain of the splicing factor Prp18"/>
    <property type="match status" value="1"/>
</dbReference>
<feature type="compositionally biased region" description="Pro residues" evidence="17">
    <location>
        <begin position="1068"/>
        <end position="1083"/>
    </location>
</feature>
<feature type="region of interest" description="Disordered" evidence="17">
    <location>
        <begin position="983"/>
        <end position="1278"/>
    </location>
</feature>
<keyword evidence="7 16" id="KW-0853">WD repeat</keyword>
<feature type="compositionally biased region" description="Low complexity" evidence="17">
    <location>
        <begin position="1121"/>
        <end position="1131"/>
    </location>
</feature>
<dbReference type="GO" id="GO:0030127">
    <property type="term" value="C:COPII vesicle coat"/>
    <property type="evidence" value="ECO:0007669"/>
    <property type="project" value="TreeGrafter"/>
</dbReference>
<reference evidence="19 20" key="1">
    <citation type="submission" date="2016-07" db="EMBL/GenBank/DDBJ databases">
        <title>Pervasive Adenine N6-methylation of Active Genes in Fungi.</title>
        <authorList>
            <consortium name="DOE Joint Genome Institute"/>
            <person name="Mondo S.J."/>
            <person name="Dannebaum R.O."/>
            <person name="Kuo R.C."/>
            <person name="Labutti K."/>
            <person name="Haridas S."/>
            <person name="Kuo A."/>
            <person name="Salamov A."/>
            <person name="Ahrendt S.R."/>
            <person name="Lipzen A."/>
            <person name="Sullivan W."/>
            <person name="Andreopoulos W.B."/>
            <person name="Clum A."/>
            <person name="Lindquist E."/>
            <person name="Daum C."/>
            <person name="Ramamoorthy G.K."/>
            <person name="Gryganskyi A."/>
            <person name="Culley D."/>
            <person name="Magnuson J.K."/>
            <person name="James T.Y."/>
            <person name="O'Malley M.A."/>
            <person name="Stajich J.E."/>
            <person name="Spatafora J.W."/>
            <person name="Visel A."/>
            <person name="Grigoriev I.V."/>
        </authorList>
    </citation>
    <scope>NUCLEOTIDE SEQUENCE [LARGE SCALE GENOMIC DNA]</scope>
    <source>
        <strain evidence="19 20">NRRL 3301</strain>
    </source>
</reference>
<keyword evidence="8" id="KW-0677">Repeat</keyword>
<keyword evidence="9" id="KW-0256">Endoplasmic reticulum</keyword>
<dbReference type="InterPro" id="IPR015943">
    <property type="entry name" value="WD40/YVTN_repeat-like_dom_sf"/>
</dbReference>
<dbReference type="SUPFAM" id="SSF47938">
    <property type="entry name" value="Functional domain of the splicing factor Prp18"/>
    <property type="match status" value="1"/>
</dbReference>
<dbReference type="EMBL" id="MCGT01000002">
    <property type="protein sequence ID" value="ORX62050.1"/>
    <property type="molecule type" value="Genomic_DNA"/>
</dbReference>
<dbReference type="Pfam" id="PF00400">
    <property type="entry name" value="WD40"/>
    <property type="match status" value="1"/>
</dbReference>
<evidence type="ECO:0000256" key="5">
    <source>
        <dbReference type="ARBA" id="ARBA00021236"/>
    </source>
</evidence>
<dbReference type="GO" id="GO:0005789">
    <property type="term" value="C:endoplasmic reticulum membrane"/>
    <property type="evidence" value="ECO:0007669"/>
    <property type="project" value="UniProtKB-SubCell"/>
</dbReference>
<dbReference type="InterPro" id="IPR036322">
    <property type="entry name" value="WD40_repeat_dom_sf"/>
</dbReference>
<dbReference type="PANTHER" id="PTHR13923">
    <property type="entry name" value="SEC31-RELATED PROTEIN"/>
    <property type="match status" value="1"/>
</dbReference>
<evidence type="ECO:0000256" key="6">
    <source>
        <dbReference type="ARBA" id="ARBA00022448"/>
    </source>
</evidence>
<gene>
    <name evidence="19" type="ORF">DM01DRAFT_1331515</name>
</gene>
<evidence type="ECO:0000256" key="16">
    <source>
        <dbReference type="PROSITE-ProRule" id="PRU00221"/>
    </source>
</evidence>
<comment type="function">
    <text evidence="14">Component of the coat protein complex II (COPII) which promotes the formation of transport vesicles from the endoplasmic reticulum (ER). The coat has two main functions, the physical deformation of the endoplasmic reticulum membrane into vesicles and the selection of cargo molecules.</text>
</comment>
<dbReference type="Proteomes" id="UP000242146">
    <property type="component" value="Unassembled WGS sequence"/>
</dbReference>
<feature type="domain" description="SRA1/Sec31" evidence="18">
    <location>
        <begin position="1249"/>
        <end position="1377"/>
    </location>
</feature>
<proteinExistence type="inferred from homology"/>
<dbReference type="Gene3D" id="1.25.40.1030">
    <property type="match status" value="1"/>
</dbReference>
<dbReference type="GO" id="GO:0090110">
    <property type="term" value="P:COPII-coated vesicle cargo loading"/>
    <property type="evidence" value="ECO:0007669"/>
    <property type="project" value="TreeGrafter"/>
</dbReference>
<dbReference type="InterPro" id="IPR001680">
    <property type="entry name" value="WD40_rpt"/>
</dbReference>
<evidence type="ECO:0000256" key="1">
    <source>
        <dbReference type="ARBA" id="ARBA00004156"/>
    </source>
</evidence>
<comment type="subcellular location">
    <subcellularLocation>
        <location evidence="1">Cytoplasmic vesicle membrane</location>
    </subcellularLocation>
    <subcellularLocation>
        <location evidence="15">Endomembrane system</location>
        <topology evidence="15">Peripheral membrane protein</topology>
        <orientation evidence="15">Cytoplasmic side</orientation>
    </subcellularLocation>
    <subcellularLocation>
        <location evidence="2">Endoplasmic reticulum membrane</location>
    </subcellularLocation>
</comment>
<dbReference type="InterPro" id="IPR040251">
    <property type="entry name" value="SEC31-like"/>
</dbReference>
<feature type="compositionally biased region" description="Pro residues" evidence="17">
    <location>
        <begin position="1105"/>
        <end position="1120"/>
    </location>
</feature>
<accession>A0A1X2GVJ2</accession>
<feature type="region of interest" description="Disordered" evidence="17">
    <location>
        <begin position="876"/>
        <end position="895"/>
    </location>
</feature>
<evidence type="ECO:0000256" key="3">
    <source>
        <dbReference type="ARBA" id="ARBA00009358"/>
    </source>
</evidence>
<comment type="similarity">
    <text evidence="3">Belongs to the WD repeat SEC31 family.</text>
</comment>
<dbReference type="InterPro" id="IPR009917">
    <property type="entry name" value="SRA1/Sec31"/>
</dbReference>
<name>A0A1X2GVJ2_9FUNG</name>
<keyword evidence="6" id="KW-0813">Transport</keyword>
<keyword evidence="20" id="KW-1185">Reference proteome</keyword>
<dbReference type="InterPro" id="IPR019775">
    <property type="entry name" value="WD40_repeat_CS"/>
</dbReference>